<proteinExistence type="predicted"/>
<evidence type="ECO:0000256" key="2">
    <source>
        <dbReference type="SAM" id="Phobius"/>
    </source>
</evidence>
<name>A0AAE0ZUK6_9GAST</name>
<dbReference type="EMBL" id="JAWDGP010003268">
    <property type="protein sequence ID" value="KAK3775849.1"/>
    <property type="molecule type" value="Genomic_DNA"/>
</dbReference>
<dbReference type="AlphaFoldDB" id="A0AAE0ZUK6"/>
<dbReference type="PANTHER" id="PTHR28556">
    <property type="entry name" value="TRANSMEMBRANE PROTEIN 106B"/>
    <property type="match status" value="1"/>
</dbReference>
<evidence type="ECO:0000313" key="4">
    <source>
        <dbReference type="EMBL" id="KAK3775849.1"/>
    </source>
</evidence>
<dbReference type="PANTHER" id="PTHR28556:SF6">
    <property type="entry name" value="TRANSMEMBRANE PROTEIN 106A"/>
    <property type="match status" value="1"/>
</dbReference>
<accession>A0AAE0ZUK6</accession>
<evidence type="ECO:0000259" key="3">
    <source>
        <dbReference type="Pfam" id="PF21002"/>
    </source>
</evidence>
<feature type="region of interest" description="Disordered" evidence="1">
    <location>
        <begin position="28"/>
        <end position="47"/>
    </location>
</feature>
<dbReference type="Pfam" id="PF21002">
    <property type="entry name" value="TMEM106_N"/>
    <property type="match status" value="1"/>
</dbReference>
<comment type="caution">
    <text evidence="4">The sequence shown here is derived from an EMBL/GenBank/DDBJ whole genome shotgun (WGS) entry which is preliminary data.</text>
</comment>
<keyword evidence="2" id="KW-1133">Transmembrane helix</keyword>
<feature type="transmembrane region" description="Helical" evidence="2">
    <location>
        <begin position="90"/>
        <end position="112"/>
    </location>
</feature>
<sequence length="452" mass="50406">MHSYAYKLTNFVKRSYYNAMDDEDSLTVNHTTAPMNGTASRNRDATDARSKKNVRCPTCHGIGWVRKEEEGQLVALIPLNDQRLKPRRTIIYVLLAVGLCAVIGFLCGFFLYPRDVKLYSKESMALLQPDAVMFGNGTVDFIITTSVNLINDNYYSTPVKSISVSVMMNKKELAKTNWHSSGADHPEALARSTVHLPLNVSFHLNTSDEPELVLEMVCMCLTVVCKLADFSLENVCMMCPTVVCKLADFNLEIVCMMCPTVVCKLADFSLEIVCMMCPTVVCKLADFSLEIVCMMCPTVVCKLADFNLEIVCMMCPTVVCKLADFNLEIVCMMCPTVVCKLADFNLEIVCMMCPTVVCKLADFNLEIVCMMCPTVVCKLADFNLEIVCMMCPTVVCKLADFNLEIVCMMCPTVVCKLADFNLEIVCMMCPTVVCKLADFSLENVCIMSYCRV</sequence>
<keyword evidence="2" id="KW-0472">Membrane</keyword>
<dbReference type="InterPro" id="IPR009790">
    <property type="entry name" value="TMEM106"/>
</dbReference>
<evidence type="ECO:0000313" key="5">
    <source>
        <dbReference type="Proteomes" id="UP001283361"/>
    </source>
</evidence>
<keyword evidence="2" id="KW-0812">Transmembrane</keyword>
<evidence type="ECO:0000256" key="1">
    <source>
        <dbReference type="SAM" id="MobiDB-lite"/>
    </source>
</evidence>
<gene>
    <name evidence="4" type="ORF">RRG08_041561</name>
</gene>
<feature type="domain" description="Transmembrane protein 106 N-terminal" evidence="3">
    <location>
        <begin position="47"/>
        <end position="89"/>
    </location>
</feature>
<feature type="compositionally biased region" description="Polar residues" evidence="1">
    <location>
        <begin position="28"/>
        <end position="40"/>
    </location>
</feature>
<keyword evidence="5" id="KW-1185">Reference proteome</keyword>
<protein>
    <recommendedName>
        <fullName evidence="3">Transmembrane protein 106 N-terminal domain-containing protein</fullName>
    </recommendedName>
</protein>
<organism evidence="4 5">
    <name type="scientific">Elysia crispata</name>
    <name type="common">lettuce slug</name>
    <dbReference type="NCBI Taxonomy" id="231223"/>
    <lineage>
        <taxon>Eukaryota</taxon>
        <taxon>Metazoa</taxon>
        <taxon>Spiralia</taxon>
        <taxon>Lophotrochozoa</taxon>
        <taxon>Mollusca</taxon>
        <taxon>Gastropoda</taxon>
        <taxon>Heterobranchia</taxon>
        <taxon>Euthyneura</taxon>
        <taxon>Panpulmonata</taxon>
        <taxon>Sacoglossa</taxon>
        <taxon>Placobranchoidea</taxon>
        <taxon>Plakobranchidae</taxon>
        <taxon>Elysia</taxon>
    </lineage>
</organism>
<dbReference type="Proteomes" id="UP001283361">
    <property type="component" value="Unassembled WGS sequence"/>
</dbReference>
<dbReference type="InterPro" id="IPR048511">
    <property type="entry name" value="TMEM106_N"/>
</dbReference>
<reference evidence="4" key="1">
    <citation type="journal article" date="2023" name="G3 (Bethesda)">
        <title>A reference genome for the long-term kleptoplast-retaining sea slug Elysia crispata morphotype clarki.</title>
        <authorList>
            <person name="Eastman K.E."/>
            <person name="Pendleton A.L."/>
            <person name="Shaikh M.A."/>
            <person name="Suttiyut T."/>
            <person name="Ogas R."/>
            <person name="Tomko P."/>
            <person name="Gavelis G."/>
            <person name="Widhalm J.R."/>
            <person name="Wisecaver J.H."/>
        </authorList>
    </citation>
    <scope>NUCLEOTIDE SEQUENCE</scope>
    <source>
        <strain evidence="4">ECLA1</strain>
    </source>
</reference>